<dbReference type="GO" id="GO:0003677">
    <property type="term" value="F:DNA binding"/>
    <property type="evidence" value="ECO:0007669"/>
    <property type="project" value="UniProtKB-KW"/>
</dbReference>
<evidence type="ECO:0000313" key="6">
    <source>
        <dbReference type="Proteomes" id="UP000315215"/>
    </source>
</evidence>
<name>A0A516KK54_9BACI</name>
<feature type="domain" description="HTH hxlR-type" evidence="4">
    <location>
        <begin position="6"/>
        <end position="104"/>
    </location>
</feature>
<gene>
    <name evidence="5" type="ORF">FN924_17185</name>
</gene>
<evidence type="ECO:0000256" key="3">
    <source>
        <dbReference type="ARBA" id="ARBA00023163"/>
    </source>
</evidence>
<dbReference type="KEGG" id="aqt:FN924_17185"/>
<evidence type="ECO:0000256" key="1">
    <source>
        <dbReference type="ARBA" id="ARBA00023015"/>
    </source>
</evidence>
<dbReference type="OrthoDB" id="9791143at2"/>
<dbReference type="SUPFAM" id="SSF46785">
    <property type="entry name" value="Winged helix' DNA-binding domain"/>
    <property type="match status" value="1"/>
</dbReference>
<sequence length="118" mass="13476">MKKFSCGFEVTMEVIGGKWKGLVLYFLMSGPKRTSELKRIIPNITQKMLIQTLKDLEASGLVNRKMYNQVPPKVEYSPTELGESLKPILQEFCLWGSHYAEQEYAEGEFEIVPPEEAS</sequence>
<dbReference type="Gene3D" id="1.10.10.10">
    <property type="entry name" value="Winged helix-like DNA-binding domain superfamily/Winged helix DNA-binding domain"/>
    <property type="match status" value="1"/>
</dbReference>
<dbReference type="EMBL" id="CP041666">
    <property type="protein sequence ID" value="QDP41757.1"/>
    <property type="molecule type" value="Genomic_DNA"/>
</dbReference>
<dbReference type="RefSeq" id="WP_143896608.1">
    <property type="nucleotide sequence ID" value="NZ_CP041666.1"/>
</dbReference>
<evidence type="ECO:0000313" key="5">
    <source>
        <dbReference type="EMBL" id="QDP41757.1"/>
    </source>
</evidence>
<organism evidence="5 6">
    <name type="scientific">Radiobacillus deserti</name>
    <dbReference type="NCBI Taxonomy" id="2594883"/>
    <lineage>
        <taxon>Bacteria</taxon>
        <taxon>Bacillati</taxon>
        <taxon>Bacillota</taxon>
        <taxon>Bacilli</taxon>
        <taxon>Bacillales</taxon>
        <taxon>Bacillaceae</taxon>
        <taxon>Radiobacillus</taxon>
    </lineage>
</organism>
<keyword evidence="1" id="KW-0805">Transcription regulation</keyword>
<reference evidence="5 6" key="1">
    <citation type="submission" date="2019-07" db="EMBL/GenBank/DDBJ databases">
        <authorList>
            <person name="Li J."/>
        </authorList>
    </citation>
    <scope>NUCLEOTIDE SEQUENCE [LARGE SCALE GENOMIC DNA]</scope>
    <source>
        <strain evidence="5 6">TKL69</strain>
    </source>
</reference>
<dbReference type="PANTHER" id="PTHR33204">
    <property type="entry name" value="TRANSCRIPTIONAL REGULATOR, MARR FAMILY"/>
    <property type="match status" value="1"/>
</dbReference>
<dbReference type="InterPro" id="IPR036390">
    <property type="entry name" value="WH_DNA-bd_sf"/>
</dbReference>
<keyword evidence="3" id="KW-0804">Transcription</keyword>
<dbReference type="PANTHER" id="PTHR33204:SF38">
    <property type="entry name" value="HTH-TYPE TRANSCRIPTIONAL ACTIVATOR HXLR"/>
    <property type="match status" value="1"/>
</dbReference>
<dbReference type="Pfam" id="PF01638">
    <property type="entry name" value="HxlR"/>
    <property type="match status" value="1"/>
</dbReference>
<protein>
    <submittedName>
        <fullName evidence="5">Winged helix-turn-helix transcriptional regulator</fullName>
    </submittedName>
</protein>
<dbReference type="AlphaFoldDB" id="A0A516KK54"/>
<dbReference type="InterPro" id="IPR036388">
    <property type="entry name" value="WH-like_DNA-bd_sf"/>
</dbReference>
<dbReference type="Proteomes" id="UP000315215">
    <property type="component" value="Chromosome"/>
</dbReference>
<accession>A0A516KK54</accession>
<evidence type="ECO:0000259" key="4">
    <source>
        <dbReference type="PROSITE" id="PS51118"/>
    </source>
</evidence>
<keyword evidence="6" id="KW-1185">Reference proteome</keyword>
<keyword evidence="2" id="KW-0238">DNA-binding</keyword>
<dbReference type="InterPro" id="IPR002577">
    <property type="entry name" value="HTH_HxlR"/>
</dbReference>
<dbReference type="PROSITE" id="PS51118">
    <property type="entry name" value="HTH_HXLR"/>
    <property type="match status" value="1"/>
</dbReference>
<evidence type="ECO:0000256" key="2">
    <source>
        <dbReference type="ARBA" id="ARBA00023125"/>
    </source>
</evidence>
<proteinExistence type="predicted"/>